<proteinExistence type="predicted"/>
<protein>
    <submittedName>
        <fullName evidence="2">Uncharacterized protein</fullName>
    </submittedName>
</protein>
<dbReference type="EMBL" id="JQ231222">
    <property type="protein sequence ID" value="AFA45003.1"/>
    <property type="molecule type" value="Genomic_DNA"/>
</dbReference>
<evidence type="ECO:0000313" key="3">
    <source>
        <dbReference type="Proteomes" id="UP000125411"/>
    </source>
</evidence>
<evidence type="ECO:0000256" key="1">
    <source>
        <dbReference type="SAM" id="Coils"/>
    </source>
</evidence>
<name>H6WED9_9VIRU</name>
<evidence type="ECO:0000313" key="2">
    <source>
        <dbReference type="EMBL" id="AFA45003.1"/>
    </source>
</evidence>
<feature type="coiled-coil region" evidence="1">
    <location>
        <begin position="199"/>
        <end position="232"/>
    </location>
</feature>
<dbReference type="Proteomes" id="UP000125411">
    <property type="component" value="Segment"/>
</dbReference>
<dbReference type="Pfam" id="PF19150">
    <property type="entry name" value="DUF5832"/>
    <property type="match status" value="1"/>
</dbReference>
<organism evidence="2 3">
    <name type="scientific">Common midwife toad virus</name>
    <dbReference type="NCBI Taxonomy" id="540070"/>
    <lineage>
        <taxon>Viruses</taxon>
        <taxon>Varidnaviria</taxon>
        <taxon>Bamfordvirae</taxon>
        <taxon>Nucleocytoviricota</taxon>
        <taxon>Megaviricetes</taxon>
        <taxon>Pimascovirales</taxon>
        <taxon>Pimascovirales incertae sedis</taxon>
        <taxon>Iridoviridae</taxon>
        <taxon>Alphairidovirinae</taxon>
        <taxon>Ranavirus</taxon>
        <taxon>Ranavirus alytes1</taxon>
    </lineage>
</organism>
<keyword evidence="1" id="KW-0175">Coiled coil</keyword>
<accession>H6WED9</accession>
<sequence>MLVLHYISYNLSQTKSFRLFLWIYTQRYTLYTQFLFFLLVHHREYKTQATMCSKLVEMAFGPVNADSPPLTAEEKESAVEKLVGSKPFPALKKKYHDKVPAQDPKYCLFSFVEVLPSCDIKAAGEEEMCSCCLKRRRGQVFGVACVRGTAQTLAKAKQKADKLVGDYDSVHVVQTCHVGRPFPLVSSGMAQETVAPSAMEAAEAAMDAKSAEKRKERMRQKLEMRKREQEIKARNRKLLEDPSCDPDAEEETDLERYATLRVKTTCLLENAKNAAAQIKEYLASMRKSAEAVVAMEAADPTLAENYPGLIRDSRAKMGVSKQDTEAFLKMSSFDCLTAASYLETMGF</sequence>
<dbReference type="InterPro" id="IPR043872">
    <property type="entry name" value="DUF5832"/>
</dbReference>
<reference evidence="2 3" key="1">
    <citation type="journal article" date="2012" name="J. Virol.">
        <title>The Genome Sequence of the Emerging Common Midwife Toad Virus Identifies an Evolutionary Intermediate within Ranaviruses.</title>
        <authorList>
            <person name="Mavian C."/>
            <person name="Lopez-Bueno A."/>
            <person name="Balseiro A."/>
            <person name="Casais R."/>
            <person name="Alcami A."/>
            <person name="Alejo A."/>
        </authorList>
    </citation>
    <scope>NUCLEOTIDE SEQUENCE [LARGE SCALE GENOMIC DNA]</scope>
    <source>
        <strain evidence="2">Mesotriton alpestris/2008/E</strain>
    </source>
</reference>